<evidence type="ECO:0000313" key="9">
    <source>
        <dbReference type="Proteomes" id="UP001600888"/>
    </source>
</evidence>
<accession>A0ABR4E203</accession>
<keyword evidence="4" id="KW-0274">FAD</keyword>
<dbReference type="InterPro" id="IPR016167">
    <property type="entry name" value="FAD-bd_PCMH_sub1"/>
</dbReference>
<dbReference type="Gene3D" id="3.30.465.10">
    <property type="match status" value="1"/>
</dbReference>
<sequence>MMATPTSSASVNGTKAAPSVPAGLPIVFRDSTPRDEFLVSAWGHVFNHRRATEARVPRAVVHATKAAHVAQAVQVARDLGCRVSVRSGGHSWAGWSVRDDAVCVDLGALPGGKHSSSAASFSTAPSGEVEGLEYDPRTRILSCPPSATGRVANGFLATKGRMFAGGHCPDVGLGGFLLQGGMGWNCKNWGWACESIVGIDVVTADAREIYCSESENADLFWAARGSGPGFPAIVTKFHLLTRPLPEMYQSIYIWPISEYRKVLKWVIDMCEIGDNDTEMVAVGQYIDSHPDPVIIANFLTFKPTKAEGEAALKPMHDDPARPPNPLVEDFAKPTTLPDQYAPQAVANPEGHRYCSENAYVSNDADVPAVLERAFTTLPHRKAFALYYSMYPTSRRPRYHNYGVSDAGDNGSMALSMHTDHYFALYTVWEDEKDDERCVSWTHSVAREVERSADGSYLGDSDFQHRRTKFWRDENAKRLMEIRRKWDPEGRICGYLDEGDKSGVDGLKNEFEWK</sequence>
<dbReference type="InterPro" id="IPR006094">
    <property type="entry name" value="Oxid_FAD_bind_N"/>
</dbReference>
<comment type="similarity">
    <text evidence="2">Belongs to the oxygen-dependent FAD-linked oxidoreductase family.</text>
</comment>
<dbReference type="Proteomes" id="UP001600888">
    <property type="component" value="Unassembled WGS sequence"/>
</dbReference>
<evidence type="ECO:0000256" key="2">
    <source>
        <dbReference type="ARBA" id="ARBA00005466"/>
    </source>
</evidence>
<keyword evidence="9" id="KW-1185">Reference proteome</keyword>
<dbReference type="InterPro" id="IPR016166">
    <property type="entry name" value="FAD-bd_PCMH"/>
</dbReference>
<organism evidence="8 9">
    <name type="scientific">Diaporthe vaccinii</name>
    <dbReference type="NCBI Taxonomy" id="105482"/>
    <lineage>
        <taxon>Eukaryota</taxon>
        <taxon>Fungi</taxon>
        <taxon>Dikarya</taxon>
        <taxon>Ascomycota</taxon>
        <taxon>Pezizomycotina</taxon>
        <taxon>Sordariomycetes</taxon>
        <taxon>Sordariomycetidae</taxon>
        <taxon>Diaporthales</taxon>
        <taxon>Diaporthaceae</taxon>
        <taxon>Diaporthe</taxon>
        <taxon>Diaporthe eres species complex</taxon>
    </lineage>
</organism>
<dbReference type="InterPro" id="IPR036318">
    <property type="entry name" value="FAD-bd_PCMH-like_sf"/>
</dbReference>
<proteinExistence type="inferred from homology"/>
<keyword evidence="5" id="KW-0560">Oxidoreductase</keyword>
<keyword evidence="3" id="KW-0285">Flavoprotein</keyword>
<comment type="cofactor">
    <cofactor evidence="1">
        <name>FAD</name>
        <dbReference type="ChEBI" id="CHEBI:57692"/>
    </cofactor>
</comment>
<dbReference type="PANTHER" id="PTHR42973">
    <property type="entry name" value="BINDING OXIDOREDUCTASE, PUTATIVE (AFU_ORTHOLOGUE AFUA_1G17690)-RELATED"/>
    <property type="match status" value="1"/>
</dbReference>
<evidence type="ECO:0000259" key="7">
    <source>
        <dbReference type="PROSITE" id="PS51387"/>
    </source>
</evidence>
<feature type="domain" description="FAD-binding PCMH-type" evidence="7">
    <location>
        <begin position="53"/>
        <end position="244"/>
    </location>
</feature>
<protein>
    <recommendedName>
        <fullName evidence="7">FAD-binding PCMH-type domain-containing protein</fullName>
    </recommendedName>
</protein>
<comment type="caution">
    <text evidence="8">The sequence shown here is derived from an EMBL/GenBank/DDBJ whole genome shotgun (WGS) entry which is preliminary data.</text>
</comment>
<evidence type="ECO:0000256" key="4">
    <source>
        <dbReference type="ARBA" id="ARBA00022827"/>
    </source>
</evidence>
<dbReference type="PANTHER" id="PTHR42973:SF39">
    <property type="entry name" value="FAD-BINDING PCMH-TYPE DOMAIN-CONTAINING PROTEIN"/>
    <property type="match status" value="1"/>
</dbReference>
<dbReference type="Gene3D" id="3.30.43.10">
    <property type="entry name" value="Uridine Diphospho-n-acetylenolpyruvylglucosamine Reductase, domain 2"/>
    <property type="match status" value="1"/>
</dbReference>
<evidence type="ECO:0000256" key="3">
    <source>
        <dbReference type="ARBA" id="ARBA00022630"/>
    </source>
</evidence>
<dbReference type="SUPFAM" id="SSF56176">
    <property type="entry name" value="FAD-binding/transporter-associated domain-like"/>
    <property type="match status" value="1"/>
</dbReference>
<dbReference type="EMBL" id="JBAWTH010000113">
    <property type="protein sequence ID" value="KAL2276459.1"/>
    <property type="molecule type" value="Genomic_DNA"/>
</dbReference>
<evidence type="ECO:0000256" key="5">
    <source>
        <dbReference type="ARBA" id="ARBA00023002"/>
    </source>
</evidence>
<dbReference type="Pfam" id="PF01565">
    <property type="entry name" value="FAD_binding_4"/>
    <property type="match status" value="1"/>
</dbReference>
<feature type="region of interest" description="Disordered" evidence="6">
    <location>
        <begin position="310"/>
        <end position="333"/>
    </location>
</feature>
<feature type="compositionally biased region" description="Basic and acidic residues" evidence="6">
    <location>
        <begin position="310"/>
        <end position="320"/>
    </location>
</feature>
<gene>
    <name evidence="8" type="ORF">FJTKL_00900</name>
</gene>
<evidence type="ECO:0000256" key="6">
    <source>
        <dbReference type="SAM" id="MobiDB-lite"/>
    </source>
</evidence>
<dbReference type="InterPro" id="IPR016169">
    <property type="entry name" value="FAD-bd_PCMH_sub2"/>
</dbReference>
<dbReference type="InterPro" id="IPR050416">
    <property type="entry name" value="FAD-linked_Oxidoreductase"/>
</dbReference>
<dbReference type="PROSITE" id="PS51387">
    <property type="entry name" value="FAD_PCMH"/>
    <property type="match status" value="1"/>
</dbReference>
<dbReference type="Gene3D" id="3.40.462.20">
    <property type="match status" value="1"/>
</dbReference>
<evidence type="ECO:0000256" key="1">
    <source>
        <dbReference type="ARBA" id="ARBA00001974"/>
    </source>
</evidence>
<name>A0ABR4E203_9PEZI</name>
<evidence type="ECO:0000313" key="8">
    <source>
        <dbReference type="EMBL" id="KAL2276459.1"/>
    </source>
</evidence>
<reference evidence="8 9" key="1">
    <citation type="submission" date="2024-03" db="EMBL/GenBank/DDBJ databases">
        <title>A high-quality draft genome sequence of Diaporthe vaccinii, a causative agent of upright dieback and viscid rot disease in cranberry plants.</title>
        <authorList>
            <person name="Sarrasin M."/>
            <person name="Lang B.F."/>
            <person name="Burger G."/>
        </authorList>
    </citation>
    <scope>NUCLEOTIDE SEQUENCE [LARGE SCALE GENOMIC DNA]</scope>
    <source>
        <strain evidence="8 9">IS7</strain>
    </source>
</reference>